<keyword evidence="7" id="KW-0949">S-adenosyl-L-methionine</keyword>
<dbReference type="GO" id="GO:0005634">
    <property type="term" value="C:nucleus"/>
    <property type="evidence" value="ECO:0007669"/>
    <property type="project" value="UniProtKB-SubCell"/>
</dbReference>
<dbReference type="EC" id="2.1.1.85" evidence="3"/>
<comment type="similarity">
    <text evidence="9">Belongs to the methyltransferase superfamily. METTL18 family.</text>
</comment>
<dbReference type="AlphaFoldDB" id="A0AA38VN72"/>
<accession>A0AA38VN72</accession>
<dbReference type="GO" id="GO:0005737">
    <property type="term" value="C:cytoplasm"/>
    <property type="evidence" value="ECO:0007669"/>
    <property type="project" value="UniProtKB-SubCell"/>
</dbReference>
<evidence type="ECO:0000256" key="9">
    <source>
        <dbReference type="ARBA" id="ARBA00038126"/>
    </source>
</evidence>
<keyword evidence="4" id="KW-0963">Cytoplasm</keyword>
<evidence type="ECO:0000256" key="1">
    <source>
        <dbReference type="ARBA" id="ARBA00004123"/>
    </source>
</evidence>
<comment type="caution">
    <text evidence="11">The sequence shown here is derived from an EMBL/GenBank/DDBJ whole genome shotgun (WGS) entry which is preliminary data.</text>
</comment>
<proteinExistence type="inferred from homology"/>
<dbReference type="GO" id="GO:0032259">
    <property type="term" value="P:methylation"/>
    <property type="evidence" value="ECO:0007669"/>
    <property type="project" value="UniProtKB-KW"/>
</dbReference>
<dbReference type="InterPro" id="IPR029063">
    <property type="entry name" value="SAM-dependent_MTases_sf"/>
</dbReference>
<name>A0AA38VN72_9PEZI</name>
<keyword evidence="6" id="KW-0808">Transferase</keyword>
<protein>
    <recommendedName>
        <fullName evidence="3">protein-histidine N-methyltransferase</fullName>
        <ecNumber evidence="3">2.1.1.85</ecNumber>
    </recommendedName>
</protein>
<keyword evidence="5 11" id="KW-0489">Methyltransferase</keyword>
<dbReference type="InterPro" id="IPR019410">
    <property type="entry name" value="Methyltransf_16"/>
</dbReference>
<sequence>MTGQFSFSFAGDDIDADEETTTLADPAAARHSSTAGHGQQPGAASAFPVQGKPLLPPTRHDMDWMLSRLPSRVAYNTLAVDLDGKGVVHLPRRELWDVRVQLMAEEGEQQDADAHADSEIEPGLGKHDVKTGIYEGGFKSWESSVDLVKVLVSEGFSRALIGGPCRVIELGCGTGLPSLALFQWATATAHSGQSVSLDLTLADYNPTVLYLVTLPNFIISWALQSRETSVLIQEALAPDDGELEISPELIGAFKSFLAASHISLSFCSGGWSPEFVDILYSSASSGNNAEDLQTLVLGAETIYSPYALSAFSDIVLSILQRERSDRPGGRAAAIVGAKKLYFGVGGSLDDFVERMRSLGTTVDTLREETDGVRRGVVQCVAS</sequence>
<evidence type="ECO:0000256" key="6">
    <source>
        <dbReference type="ARBA" id="ARBA00022679"/>
    </source>
</evidence>
<dbReference type="PANTHER" id="PTHR14614:SF39">
    <property type="entry name" value="HISTIDINE PROTEIN METHYLTRANSFERASE 1 HOMOLOG"/>
    <property type="match status" value="1"/>
</dbReference>
<evidence type="ECO:0000313" key="12">
    <source>
        <dbReference type="Proteomes" id="UP001174691"/>
    </source>
</evidence>
<evidence type="ECO:0000256" key="3">
    <source>
        <dbReference type="ARBA" id="ARBA00012533"/>
    </source>
</evidence>
<dbReference type="GO" id="GO:0018064">
    <property type="term" value="F:protein-L-histidine N-tele-methyltransferase activity"/>
    <property type="evidence" value="ECO:0007669"/>
    <property type="project" value="UniProtKB-EC"/>
</dbReference>
<comment type="subcellular location">
    <subcellularLocation>
        <location evidence="2">Cytoplasm</location>
    </subcellularLocation>
    <subcellularLocation>
        <location evidence="1">Nucleus</location>
    </subcellularLocation>
</comment>
<dbReference type="PANTHER" id="PTHR14614">
    <property type="entry name" value="HEPATOCELLULAR CARCINOMA-ASSOCIATED ANTIGEN"/>
    <property type="match status" value="1"/>
</dbReference>
<evidence type="ECO:0000256" key="7">
    <source>
        <dbReference type="ARBA" id="ARBA00022691"/>
    </source>
</evidence>
<evidence type="ECO:0000256" key="8">
    <source>
        <dbReference type="ARBA" id="ARBA00023242"/>
    </source>
</evidence>
<evidence type="ECO:0000256" key="4">
    <source>
        <dbReference type="ARBA" id="ARBA00022490"/>
    </source>
</evidence>
<organism evidence="11 12">
    <name type="scientific">Coniochaeta hoffmannii</name>
    <dbReference type="NCBI Taxonomy" id="91930"/>
    <lineage>
        <taxon>Eukaryota</taxon>
        <taxon>Fungi</taxon>
        <taxon>Dikarya</taxon>
        <taxon>Ascomycota</taxon>
        <taxon>Pezizomycotina</taxon>
        <taxon>Sordariomycetes</taxon>
        <taxon>Sordariomycetidae</taxon>
        <taxon>Coniochaetales</taxon>
        <taxon>Coniochaetaceae</taxon>
        <taxon>Coniochaeta</taxon>
    </lineage>
</organism>
<feature type="region of interest" description="Disordered" evidence="10">
    <location>
        <begin position="25"/>
        <end position="54"/>
    </location>
</feature>
<keyword evidence="8" id="KW-0539">Nucleus</keyword>
<evidence type="ECO:0000313" key="11">
    <source>
        <dbReference type="EMBL" id="KAJ9161392.1"/>
    </source>
</evidence>
<keyword evidence="12" id="KW-1185">Reference proteome</keyword>
<evidence type="ECO:0000256" key="10">
    <source>
        <dbReference type="SAM" id="MobiDB-lite"/>
    </source>
</evidence>
<evidence type="ECO:0000256" key="2">
    <source>
        <dbReference type="ARBA" id="ARBA00004496"/>
    </source>
</evidence>
<dbReference type="Proteomes" id="UP001174691">
    <property type="component" value="Unassembled WGS sequence"/>
</dbReference>
<gene>
    <name evidence="11" type="ORF">NKR19_g2357</name>
</gene>
<dbReference type="Gene3D" id="3.40.50.150">
    <property type="entry name" value="Vaccinia Virus protein VP39"/>
    <property type="match status" value="1"/>
</dbReference>
<evidence type="ECO:0000256" key="5">
    <source>
        <dbReference type="ARBA" id="ARBA00022603"/>
    </source>
</evidence>
<dbReference type="EMBL" id="JANBVN010000023">
    <property type="protein sequence ID" value="KAJ9161392.1"/>
    <property type="molecule type" value="Genomic_DNA"/>
</dbReference>
<reference evidence="11" key="1">
    <citation type="submission" date="2022-07" db="EMBL/GenBank/DDBJ databases">
        <title>Fungi with potential for degradation of polypropylene.</title>
        <authorList>
            <person name="Gostincar C."/>
        </authorList>
    </citation>
    <scope>NUCLEOTIDE SEQUENCE</scope>
    <source>
        <strain evidence="11">EXF-13287</strain>
    </source>
</reference>